<evidence type="ECO:0008006" key="4">
    <source>
        <dbReference type="Google" id="ProtNLM"/>
    </source>
</evidence>
<evidence type="ECO:0000256" key="1">
    <source>
        <dbReference type="SAM" id="SignalP"/>
    </source>
</evidence>
<proteinExistence type="predicted"/>
<sequence length="157" mass="17651">MRHLFRLMLLLSLALFSGQMVAAHAHDVSTQNFNTSQKLAKLSQQDYASLKATFLEKHSDSSWGKDGYFRFLKRDFLGLLPCRRNSGDDGELPLNIKPDYHLLVAFLSPPLLAIALKATPLPDDNALDGKLPFHLSGWKQANLLYVFKHGRESMLAV</sequence>
<dbReference type="RefSeq" id="WP_258071257.1">
    <property type="nucleotide sequence ID" value="NZ_CAKMTZ010000083.1"/>
</dbReference>
<evidence type="ECO:0000313" key="3">
    <source>
        <dbReference type="Proteomes" id="UP001295462"/>
    </source>
</evidence>
<evidence type="ECO:0000313" key="2">
    <source>
        <dbReference type="EMBL" id="CAH1594706.1"/>
    </source>
</evidence>
<protein>
    <recommendedName>
        <fullName evidence="4">DUF1007 domain-containing protein</fullName>
    </recommendedName>
</protein>
<gene>
    <name evidence="2" type="ORF">THF1A12_290053</name>
</gene>
<feature type="chain" id="PRO_5043661714" description="DUF1007 domain-containing protein" evidence="1">
    <location>
        <begin position="23"/>
        <end position="157"/>
    </location>
</feature>
<comment type="caution">
    <text evidence="2">The sequence shown here is derived from an EMBL/GenBank/DDBJ whole genome shotgun (WGS) entry which is preliminary data.</text>
</comment>
<name>A0AAU9QML0_9VIBR</name>
<feature type="signal peptide" evidence="1">
    <location>
        <begin position="1"/>
        <end position="22"/>
    </location>
</feature>
<organism evidence="2 3">
    <name type="scientific">Vibrio jasicida</name>
    <dbReference type="NCBI Taxonomy" id="766224"/>
    <lineage>
        <taxon>Bacteria</taxon>
        <taxon>Pseudomonadati</taxon>
        <taxon>Pseudomonadota</taxon>
        <taxon>Gammaproteobacteria</taxon>
        <taxon>Vibrionales</taxon>
        <taxon>Vibrionaceae</taxon>
        <taxon>Vibrio</taxon>
    </lineage>
</organism>
<accession>A0AAU9QML0</accession>
<reference evidence="2" key="1">
    <citation type="submission" date="2022-01" db="EMBL/GenBank/DDBJ databases">
        <authorList>
            <person name="Lagorce A."/>
        </authorList>
    </citation>
    <scope>NUCLEOTIDE SEQUENCE</scope>
    <source>
        <strain evidence="2">Th15_F1_A12</strain>
    </source>
</reference>
<keyword evidence="1" id="KW-0732">Signal</keyword>
<dbReference type="EMBL" id="CAKMUD010000082">
    <property type="protein sequence ID" value="CAH1594706.1"/>
    <property type="molecule type" value="Genomic_DNA"/>
</dbReference>
<dbReference type="AlphaFoldDB" id="A0AAU9QML0"/>
<dbReference type="Proteomes" id="UP001295462">
    <property type="component" value="Unassembled WGS sequence"/>
</dbReference>